<dbReference type="InParanoid" id="A0A0H2RUT9"/>
<dbReference type="InterPro" id="IPR052743">
    <property type="entry name" value="Glutaminase_GtaA"/>
</dbReference>
<protein>
    <recommendedName>
        <fullName evidence="5">DUF1793-domain-containing protein</fullName>
    </recommendedName>
</protein>
<organism evidence="3 4">
    <name type="scientific">Schizopora paradoxa</name>
    <dbReference type="NCBI Taxonomy" id="27342"/>
    <lineage>
        <taxon>Eukaryota</taxon>
        <taxon>Fungi</taxon>
        <taxon>Dikarya</taxon>
        <taxon>Basidiomycota</taxon>
        <taxon>Agaricomycotina</taxon>
        <taxon>Agaricomycetes</taxon>
        <taxon>Hymenochaetales</taxon>
        <taxon>Schizoporaceae</taxon>
        <taxon>Schizopora</taxon>
    </lineage>
</organism>
<evidence type="ECO:0000313" key="3">
    <source>
        <dbReference type="EMBL" id="KLO15795.1"/>
    </source>
</evidence>
<dbReference type="Proteomes" id="UP000053477">
    <property type="component" value="Unassembled WGS sequence"/>
</dbReference>
<dbReference type="STRING" id="27342.A0A0H2RUT9"/>
<feature type="domain" description="Glutaminase A central" evidence="1">
    <location>
        <begin position="349"/>
        <end position="566"/>
    </location>
</feature>
<evidence type="ECO:0000313" key="4">
    <source>
        <dbReference type="Proteomes" id="UP000053477"/>
    </source>
</evidence>
<dbReference type="Pfam" id="PF17168">
    <property type="entry name" value="DUF5127"/>
    <property type="match status" value="1"/>
</dbReference>
<proteinExistence type="predicted"/>
<dbReference type="AlphaFoldDB" id="A0A0H2RUT9"/>
<dbReference type="InterPro" id="IPR032514">
    <property type="entry name" value="GtaA_central"/>
</dbReference>
<dbReference type="InterPro" id="IPR033433">
    <property type="entry name" value="GtaA_N"/>
</dbReference>
<dbReference type="PANTHER" id="PTHR31987">
    <property type="entry name" value="GLUTAMINASE A-RELATED"/>
    <property type="match status" value="1"/>
</dbReference>
<dbReference type="EMBL" id="KQ085924">
    <property type="protein sequence ID" value="KLO15795.1"/>
    <property type="molecule type" value="Genomic_DNA"/>
</dbReference>
<evidence type="ECO:0000259" key="2">
    <source>
        <dbReference type="Pfam" id="PF17168"/>
    </source>
</evidence>
<feature type="domain" description="Glutaminase A N-terminal" evidence="2">
    <location>
        <begin position="100"/>
        <end position="340"/>
    </location>
</feature>
<accession>A0A0H2RUT9</accession>
<reference evidence="3 4" key="1">
    <citation type="submission" date="2015-04" db="EMBL/GenBank/DDBJ databases">
        <title>Complete genome sequence of Schizopora paradoxa KUC8140, a cosmopolitan wood degrader in East Asia.</title>
        <authorList>
            <consortium name="DOE Joint Genome Institute"/>
            <person name="Min B."/>
            <person name="Park H."/>
            <person name="Jang Y."/>
            <person name="Kim J.-J."/>
            <person name="Kim K.H."/>
            <person name="Pangilinan J."/>
            <person name="Lipzen A."/>
            <person name="Riley R."/>
            <person name="Grigoriev I.V."/>
            <person name="Spatafora J.W."/>
            <person name="Choi I.-G."/>
        </authorList>
    </citation>
    <scope>NUCLEOTIDE SEQUENCE [LARGE SCALE GENOMIC DNA]</scope>
    <source>
        <strain evidence="3 4">KUC8140</strain>
    </source>
</reference>
<evidence type="ECO:0008006" key="5">
    <source>
        <dbReference type="Google" id="ProtNLM"/>
    </source>
</evidence>
<keyword evidence="4" id="KW-1185">Reference proteome</keyword>
<name>A0A0H2RUT9_9AGAM</name>
<gene>
    <name evidence="3" type="ORF">SCHPADRAFT_243599</name>
</gene>
<dbReference type="PANTHER" id="PTHR31987:SF1">
    <property type="entry name" value="GLUTAMINASE A"/>
    <property type="match status" value="1"/>
</dbReference>
<sequence length="569" mass="61607">MKWERLEVKIAQTTSSTFTPFLPSALPLAVKGPYFNSWFAGGANQGVLSRTTPSFWPAWDDQTTWTYIVVVDDSPFMILGSGKAPNATIANQTAASFTATRTSFTFITGPVEVNVTFLSPITPNDLVRQSMPFAYFYMDITSTDGAAHDIRIYSDVNPQWLHGNKYTLPDPDPKVNAIASLMNSTGDFLGLQMQLKDPRPFTEVAEHAQDVIGVFAMKSSSSIKYQIGDETTVLGLGTNGTGLQNTVDSNYSAHALDNPYDVLAISLDLGSIESTSESLMWTVGMLRDPSINLTTAAGATQLRSSYYWSNFSSVSEITAFVLDDFETALASADAFDEMIKNVSLSDVSGYTDLLALAARQILGTLEITVWKASDGTWNQSDIMIFSKDMGDVASSGTSGGTNVVDVLYAGFPAIMYLNPDLGGYLLRPILESQVKNGTLVGQPYAPQNLGTQFPNVSSNTSPHNSGIEQSGNMLIMVLAHFQRTFDSSLVQNYYPLLKLWANYLVNETLNAGFQTTSLSDGITSFNQTNLVLKGILGISAMSSISSANNENGDAAVYQVSSVNILSLWN</sequence>
<dbReference type="OrthoDB" id="3918848at2759"/>
<dbReference type="Pfam" id="PF16335">
    <property type="entry name" value="GtaA_6_Hairpin"/>
    <property type="match status" value="1"/>
</dbReference>
<evidence type="ECO:0000259" key="1">
    <source>
        <dbReference type="Pfam" id="PF16335"/>
    </source>
</evidence>